<keyword evidence="2" id="KW-0732">Signal</keyword>
<feature type="compositionally biased region" description="Polar residues" evidence="1">
    <location>
        <begin position="193"/>
        <end position="210"/>
    </location>
</feature>
<evidence type="ECO:0000256" key="1">
    <source>
        <dbReference type="SAM" id="MobiDB-lite"/>
    </source>
</evidence>
<feature type="compositionally biased region" description="Polar residues" evidence="1">
    <location>
        <begin position="344"/>
        <end position="359"/>
    </location>
</feature>
<feature type="compositionally biased region" description="Basic residues" evidence="1">
    <location>
        <begin position="87"/>
        <end position="101"/>
    </location>
</feature>
<protein>
    <submittedName>
        <fullName evidence="3">Uncharacterized protein</fullName>
    </submittedName>
</protein>
<feature type="signal peptide" evidence="2">
    <location>
        <begin position="1"/>
        <end position="17"/>
    </location>
</feature>
<reference evidence="3 4" key="1">
    <citation type="journal article" date="2016" name="Mol. Biol. Evol.">
        <title>Genome-Wide Survey of Gut Fungi (Harpellales) Reveals the First Horizontally Transferred Ubiquitin Gene from a Mosquito Host.</title>
        <authorList>
            <person name="Wang Y."/>
            <person name="White M.M."/>
            <person name="Kvist S."/>
            <person name="Moncalvo J.M."/>
        </authorList>
    </citation>
    <scope>NUCLEOTIDE SEQUENCE [LARGE SCALE GENOMIC DNA]</scope>
    <source>
        <strain evidence="3 4">ALG-7-W6</strain>
    </source>
</reference>
<dbReference type="EMBL" id="LSSL01003975">
    <property type="protein sequence ID" value="OLY79918.1"/>
    <property type="molecule type" value="Genomic_DNA"/>
</dbReference>
<evidence type="ECO:0000313" key="4">
    <source>
        <dbReference type="Proteomes" id="UP000187455"/>
    </source>
</evidence>
<dbReference type="AlphaFoldDB" id="A0A1R0GSU3"/>
<feature type="compositionally biased region" description="Polar residues" evidence="1">
    <location>
        <begin position="236"/>
        <end position="250"/>
    </location>
</feature>
<feature type="compositionally biased region" description="Basic and acidic residues" evidence="1">
    <location>
        <begin position="328"/>
        <end position="343"/>
    </location>
</feature>
<sequence>MRISLLSLIFSASVILAQHNMFHSRDLFYEHIPSATVSYSYYSTLYPMTTTSKKTPSTSSKKSTPTTSKKSTPTTSKKPTPTTTCTRSKKTRSHRNRNMKKRQFIASLSKKIGNAKPSGVVVNADTVSSSLIDSSASSFSSQEEVLNRKKTFDFNSNSSVSDQNLDDSAAIGAKEESISDSSEEEGPNKKQNADVNSNSNLKNIEQNADDSSAIGAKEESISDSSEEEGPNKKQNADVNSNSSDIEQNVDNDAVIGAKEESISDPSEEGLNKRQGTDANSDSSKIDQGVDGGAAIGAKEGSVSNSDDPSEKDLKKRITSQASYSYNGDNDRQHSSPPNKKTDVHSVTATNIYFNTNGTNDKLKGKNDHPDKKNHPDSRNGGSNSADKSKPKPNGYYINGRYWYWNSRPDVAFMNSLKHKPSFADQRFQHLYTYCKEFKKYWDSRLSFRSRWNRSSRFRSKWFGQVNFNKSKRH</sequence>
<name>A0A1R0GSU3_9FUNG</name>
<comment type="caution">
    <text evidence="3">The sequence shown here is derived from an EMBL/GenBank/DDBJ whole genome shotgun (WGS) entry which is preliminary data.</text>
</comment>
<feature type="region of interest" description="Disordered" evidence="1">
    <location>
        <begin position="154"/>
        <end position="392"/>
    </location>
</feature>
<evidence type="ECO:0000256" key="2">
    <source>
        <dbReference type="SAM" id="SignalP"/>
    </source>
</evidence>
<feature type="compositionally biased region" description="Polar residues" evidence="1">
    <location>
        <begin position="154"/>
        <end position="163"/>
    </location>
</feature>
<feature type="region of interest" description="Disordered" evidence="1">
    <location>
        <begin position="50"/>
        <end position="101"/>
    </location>
</feature>
<feature type="compositionally biased region" description="Basic and acidic residues" evidence="1">
    <location>
        <begin position="360"/>
        <end position="377"/>
    </location>
</feature>
<feature type="compositionally biased region" description="Polar residues" evidence="1">
    <location>
        <begin position="318"/>
        <end position="327"/>
    </location>
</feature>
<organism evidence="3 4">
    <name type="scientific">Smittium mucronatum</name>
    <dbReference type="NCBI Taxonomy" id="133383"/>
    <lineage>
        <taxon>Eukaryota</taxon>
        <taxon>Fungi</taxon>
        <taxon>Fungi incertae sedis</taxon>
        <taxon>Zoopagomycota</taxon>
        <taxon>Kickxellomycotina</taxon>
        <taxon>Harpellomycetes</taxon>
        <taxon>Harpellales</taxon>
        <taxon>Legeriomycetaceae</taxon>
        <taxon>Smittium</taxon>
    </lineage>
</organism>
<proteinExistence type="predicted"/>
<evidence type="ECO:0000313" key="3">
    <source>
        <dbReference type="EMBL" id="OLY79918.1"/>
    </source>
</evidence>
<accession>A0A1R0GSU3</accession>
<dbReference type="Proteomes" id="UP000187455">
    <property type="component" value="Unassembled WGS sequence"/>
</dbReference>
<feature type="compositionally biased region" description="Low complexity" evidence="1">
    <location>
        <begin position="50"/>
        <end position="86"/>
    </location>
</feature>
<keyword evidence="4" id="KW-1185">Reference proteome</keyword>
<feature type="chain" id="PRO_5013317242" evidence="2">
    <location>
        <begin position="18"/>
        <end position="473"/>
    </location>
</feature>
<gene>
    <name evidence="3" type="ORF">AYI68_g6000</name>
</gene>